<evidence type="ECO:0000256" key="1">
    <source>
        <dbReference type="ARBA" id="ARBA00004245"/>
    </source>
</evidence>
<dbReference type="GO" id="GO:0003777">
    <property type="term" value="F:microtubule motor activity"/>
    <property type="evidence" value="ECO:0007669"/>
    <property type="project" value="InterPro"/>
</dbReference>
<evidence type="ECO:0000256" key="8">
    <source>
        <dbReference type="ARBA" id="ARBA00023054"/>
    </source>
</evidence>
<evidence type="ECO:0000256" key="4">
    <source>
        <dbReference type="ARBA" id="ARBA00022701"/>
    </source>
</evidence>
<dbReference type="InterPro" id="IPR027640">
    <property type="entry name" value="Kinesin-like_fam"/>
</dbReference>
<organism evidence="18 19">
    <name type="scientific">Torulaspora globosa</name>
    <dbReference type="NCBI Taxonomy" id="48254"/>
    <lineage>
        <taxon>Eukaryota</taxon>
        <taxon>Fungi</taxon>
        <taxon>Dikarya</taxon>
        <taxon>Ascomycota</taxon>
        <taxon>Saccharomycotina</taxon>
        <taxon>Saccharomycetes</taxon>
        <taxon>Saccharomycetales</taxon>
        <taxon>Saccharomycetaceae</taxon>
        <taxon>Torulaspora</taxon>
    </lineage>
</organism>
<accession>A0A7H9HVM3</accession>
<evidence type="ECO:0000256" key="12">
    <source>
        <dbReference type="ARBA" id="ARBA00054086"/>
    </source>
</evidence>
<dbReference type="InterPro" id="IPR036961">
    <property type="entry name" value="Kinesin_motor_dom_sf"/>
</dbReference>
<dbReference type="GO" id="GO:0008017">
    <property type="term" value="F:microtubule binding"/>
    <property type="evidence" value="ECO:0007669"/>
    <property type="project" value="InterPro"/>
</dbReference>
<evidence type="ECO:0000256" key="15">
    <source>
        <dbReference type="SAM" id="Coils"/>
    </source>
</evidence>
<dbReference type="PROSITE" id="PS50067">
    <property type="entry name" value="KINESIN_MOTOR_2"/>
    <property type="match status" value="1"/>
</dbReference>
<keyword evidence="5 13" id="KW-0547">Nucleotide-binding</keyword>
<dbReference type="PRINTS" id="PR00380">
    <property type="entry name" value="KINESINHEAVY"/>
</dbReference>
<evidence type="ECO:0000313" key="18">
    <source>
        <dbReference type="EMBL" id="QLQ81431.1"/>
    </source>
</evidence>
<dbReference type="SMART" id="SM00129">
    <property type="entry name" value="KISc"/>
    <property type="match status" value="1"/>
</dbReference>
<keyword evidence="19" id="KW-1185">Reference proteome</keyword>
<dbReference type="Pfam" id="PF00225">
    <property type="entry name" value="Kinesin"/>
    <property type="match status" value="1"/>
</dbReference>
<dbReference type="InterPro" id="IPR001752">
    <property type="entry name" value="Kinesin_motor_dom"/>
</dbReference>
<dbReference type="FunFam" id="3.40.850.10:FF:000073">
    <property type="entry name" value="Kinesin-like protein"/>
    <property type="match status" value="1"/>
</dbReference>
<keyword evidence="9 13" id="KW-0505">Motor protein</keyword>
<dbReference type="GO" id="GO:0007018">
    <property type="term" value="P:microtubule-based movement"/>
    <property type="evidence" value="ECO:0007669"/>
    <property type="project" value="InterPro"/>
</dbReference>
<reference evidence="18 19" key="1">
    <citation type="submission" date="2020-06" db="EMBL/GenBank/DDBJ databases">
        <title>The yeast mating-type switching endonuclease HO is a domesticated member of an unorthodox homing genetic element family.</title>
        <authorList>
            <person name="Coughlan A.Y."/>
            <person name="Lombardi L."/>
            <person name="Braun-Galleani S."/>
            <person name="Martos A.R."/>
            <person name="Galeote V."/>
            <person name="Bigey F."/>
            <person name="Dequin S."/>
            <person name="Byrne K.P."/>
            <person name="Wolfe K.H."/>
        </authorList>
    </citation>
    <scope>NUCLEOTIDE SEQUENCE [LARGE SCALE GENOMIC DNA]</scope>
    <source>
        <strain evidence="18 19">CBS2947</strain>
    </source>
</reference>
<dbReference type="PANTHER" id="PTHR47968">
    <property type="entry name" value="CENTROMERE PROTEIN E"/>
    <property type="match status" value="1"/>
</dbReference>
<evidence type="ECO:0000256" key="13">
    <source>
        <dbReference type="PROSITE-ProRule" id="PRU00283"/>
    </source>
</evidence>
<dbReference type="PROSITE" id="PS00411">
    <property type="entry name" value="KINESIN_MOTOR_1"/>
    <property type="match status" value="1"/>
</dbReference>
<sequence>MKVMAIREPVNHGVRVDGYLGSNLESFQSMIQKNGGSLRKPIMRSNTGSTLGHSPTLRSTSSISSLRKSFLRSNSISTSGSSRSASPTRSCSSQMGPLGQKIRIVRSSSNESPSRRRQDSYAGNISVVIRPKPVVSAEREPWRIENQTTISHEEAGEFSFDHVFSADCGNLDVYERTSRPMIDKLLEGFNATVFAYGMTGSGKTFTMTGTKEEPGLIPLSVSYLFSKVMEHSGGGSKRYEVVVSYLEIYNEKIYDLLDCDIDTKSPSTPARMFSTNKPRTLGGPVELRIRDDAQYGVRIMGLTEKVCESSEEISRWIETGDKNRRTSETIYNTRSSRSHAVVLIRVNNTDLSSGMTTSTTLSLCDLAGSERAVSEYERRKEGAYINKSLLALGTVISKLSAESLINSGSNVSNLTGPMNTHIPYRDSKLTRLLQPALSGNSIITTICTIDTRSEAANETINTMRFASRAKNVALLVPKRRNICSGIDDEKDHLIESLSEQLEIQQQHVARLEQRLCAVSALEADGNAVTNPDMSRLRIENQFLKDRLNHCEQLLNKDTVELQDSEIVAILDLLPAEVGNLLETRLQNFESQLREYKNYTRQLESKLTTRSNEESQVAFTKSQLSCEDDLIQIKQSEITELRKMLDRKDKMIDALQSAKRLRQRVLQPIENKEENYEPKRTGRFY</sequence>
<gene>
    <name evidence="18" type="ORF">HG537_0F01920</name>
</gene>
<protein>
    <recommendedName>
        <fullName evidence="14">Kinesin-like protein</fullName>
    </recommendedName>
</protein>
<evidence type="ECO:0000256" key="14">
    <source>
        <dbReference type="RuleBase" id="RU000394"/>
    </source>
</evidence>
<evidence type="ECO:0000256" key="3">
    <source>
        <dbReference type="ARBA" id="ARBA00022618"/>
    </source>
</evidence>
<dbReference type="GO" id="GO:0005874">
    <property type="term" value="C:microtubule"/>
    <property type="evidence" value="ECO:0007669"/>
    <property type="project" value="UniProtKB-KW"/>
</dbReference>
<comment type="function">
    <text evidence="12">Required for assembly of the mitotic spindle.</text>
</comment>
<evidence type="ECO:0000256" key="9">
    <source>
        <dbReference type="ARBA" id="ARBA00023175"/>
    </source>
</evidence>
<dbReference type="InterPro" id="IPR027417">
    <property type="entry name" value="P-loop_NTPase"/>
</dbReference>
<feature type="region of interest" description="Disordered" evidence="16">
    <location>
        <begin position="35"/>
        <end position="123"/>
    </location>
</feature>
<feature type="compositionally biased region" description="Polar residues" evidence="16">
    <location>
        <begin position="44"/>
        <end position="53"/>
    </location>
</feature>
<evidence type="ECO:0000256" key="10">
    <source>
        <dbReference type="ARBA" id="ARBA00023212"/>
    </source>
</evidence>
<dbReference type="Gene3D" id="3.40.850.10">
    <property type="entry name" value="Kinesin motor domain"/>
    <property type="match status" value="1"/>
</dbReference>
<dbReference type="Proteomes" id="UP000510647">
    <property type="component" value="Chromosome 6"/>
</dbReference>
<proteinExistence type="inferred from homology"/>
<dbReference type="PANTHER" id="PTHR47968:SF36">
    <property type="entry name" value="KINESIN HEAVY CHAIN ISOFORM X1"/>
    <property type="match status" value="1"/>
</dbReference>
<evidence type="ECO:0000259" key="17">
    <source>
        <dbReference type="PROSITE" id="PS50067"/>
    </source>
</evidence>
<feature type="coiled-coil region" evidence="15">
    <location>
        <begin position="494"/>
        <end position="553"/>
    </location>
</feature>
<dbReference type="OrthoDB" id="3176171at2759"/>
<evidence type="ECO:0000256" key="5">
    <source>
        <dbReference type="ARBA" id="ARBA00022741"/>
    </source>
</evidence>
<evidence type="ECO:0000256" key="2">
    <source>
        <dbReference type="ARBA" id="ARBA00022490"/>
    </source>
</evidence>
<keyword evidence="3" id="KW-0132">Cell division</keyword>
<keyword evidence="4 14" id="KW-0493">Microtubule</keyword>
<evidence type="ECO:0000256" key="6">
    <source>
        <dbReference type="ARBA" id="ARBA00022776"/>
    </source>
</evidence>
<keyword evidence="10" id="KW-0206">Cytoskeleton</keyword>
<evidence type="ECO:0000256" key="11">
    <source>
        <dbReference type="ARBA" id="ARBA00023306"/>
    </source>
</evidence>
<keyword evidence="7 13" id="KW-0067">ATP-binding</keyword>
<dbReference type="GO" id="GO:0005524">
    <property type="term" value="F:ATP binding"/>
    <property type="evidence" value="ECO:0007669"/>
    <property type="project" value="UniProtKB-UniRule"/>
</dbReference>
<comment type="similarity">
    <text evidence="13 14">Belongs to the TRAFAC class myosin-kinesin ATPase superfamily. Kinesin family.</text>
</comment>
<feature type="domain" description="Kinesin motor" evidence="17">
    <location>
        <begin position="124"/>
        <end position="472"/>
    </location>
</feature>
<comment type="subcellular location">
    <subcellularLocation>
        <location evidence="1">Cytoplasm</location>
        <location evidence="1">Cytoskeleton</location>
    </subcellularLocation>
</comment>
<dbReference type="InterPro" id="IPR019821">
    <property type="entry name" value="Kinesin_motor_CS"/>
</dbReference>
<evidence type="ECO:0000256" key="7">
    <source>
        <dbReference type="ARBA" id="ARBA00022840"/>
    </source>
</evidence>
<dbReference type="EMBL" id="CP059272">
    <property type="protein sequence ID" value="QLQ81431.1"/>
    <property type="molecule type" value="Genomic_DNA"/>
</dbReference>
<evidence type="ECO:0000313" key="19">
    <source>
        <dbReference type="Proteomes" id="UP000510647"/>
    </source>
</evidence>
<keyword evidence="8 15" id="KW-0175">Coiled coil</keyword>
<keyword evidence="6" id="KW-0498">Mitosis</keyword>
<feature type="binding site" evidence="13">
    <location>
        <begin position="197"/>
        <end position="204"/>
    </location>
    <ligand>
        <name>ATP</name>
        <dbReference type="ChEBI" id="CHEBI:30616"/>
    </ligand>
</feature>
<feature type="compositionally biased region" description="Low complexity" evidence="16">
    <location>
        <begin position="54"/>
        <end position="93"/>
    </location>
</feature>
<dbReference type="GO" id="GO:0051301">
    <property type="term" value="P:cell division"/>
    <property type="evidence" value="ECO:0007669"/>
    <property type="project" value="UniProtKB-KW"/>
</dbReference>
<keyword evidence="2" id="KW-0963">Cytoplasm</keyword>
<keyword evidence="11" id="KW-0131">Cell cycle</keyword>
<evidence type="ECO:0000256" key="16">
    <source>
        <dbReference type="SAM" id="MobiDB-lite"/>
    </source>
</evidence>
<dbReference type="SUPFAM" id="SSF52540">
    <property type="entry name" value="P-loop containing nucleoside triphosphate hydrolases"/>
    <property type="match status" value="1"/>
</dbReference>
<dbReference type="AlphaFoldDB" id="A0A7H9HVM3"/>
<name>A0A7H9HVM3_9SACH</name>